<reference evidence="4 5" key="1">
    <citation type="submission" date="2018-06" db="EMBL/GenBank/DDBJ databases">
        <title>Genome Sequence of the Brown Rot Fungal Pathogen Monilinia fructigena.</title>
        <authorList>
            <person name="Landi L."/>
            <person name="De Miccolis Angelini R.M."/>
            <person name="Pollastro S."/>
            <person name="Abate D."/>
            <person name="Faretra F."/>
            <person name="Romanazzi G."/>
        </authorList>
    </citation>
    <scope>NUCLEOTIDE SEQUENCE [LARGE SCALE GENOMIC DNA]</scope>
    <source>
        <strain evidence="4 5">Mfrg269</strain>
    </source>
</reference>
<comment type="caution">
    <text evidence="4">The sequence shown here is derived from an EMBL/GenBank/DDBJ whole genome shotgun (WGS) entry which is preliminary data.</text>
</comment>
<evidence type="ECO:0000313" key="5">
    <source>
        <dbReference type="Proteomes" id="UP000249056"/>
    </source>
</evidence>
<keyword evidence="1" id="KW-0547">Nucleotide-binding</keyword>
<feature type="region of interest" description="Disordered" evidence="3">
    <location>
        <begin position="1"/>
        <end position="51"/>
    </location>
</feature>
<name>A0A395IWH6_9HELO</name>
<protein>
    <recommendedName>
        <fullName evidence="6">VWFA domain-containing protein</fullName>
    </recommendedName>
</protein>
<gene>
    <name evidence="4" type="ORF">DID88_002116</name>
</gene>
<evidence type="ECO:0000256" key="1">
    <source>
        <dbReference type="ARBA" id="ARBA00022741"/>
    </source>
</evidence>
<dbReference type="PANTHER" id="PTHR48103">
    <property type="entry name" value="MIDASIN-RELATED"/>
    <property type="match status" value="1"/>
</dbReference>
<dbReference type="PANTHER" id="PTHR48103:SF2">
    <property type="entry name" value="MIDASIN"/>
    <property type="match status" value="1"/>
</dbReference>
<dbReference type="GO" id="GO:0030687">
    <property type="term" value="C:preribosome, large subunit precursor"/>
    <property type="evidence" value="ECO:0007669"/>
    <property type="project" value="TreeGrafter"/>
</dbReference>
<dbReference type="InterPro" id="IPR036465">
    <property type="entry name" value="vWFA_dom_sf"/>
</dbReference>
<feature type="compositionally biased region" description="Acidic residues" evidence="3">
    <location>
        <begin position="1"/>
        <end position="32"/>
    </location>
</feature>
<accession>A0A395IWH6</accession>
<dbReference type="AlphaFoldDB" id="A0A395IWH6"/>
<evidence type="ECO:0000256" key="3">
    <source>
        <dbReference type="SAM" id="MobiDB-lite"/>
    </source>
</evidence>
<dbReference type="GO" id="GO:0000055">
    <property type="term" value="P:ribosomal large subunit export from nucleus"/>
    <property type="evidence" value="ECO:0007669"/>
    <property type="project" value="TreeGrafter"/>
</dbReference>
<dbReference type="OrthoDB" id="5186at2759"/>
<keyword evidence="5" id="KW-1185">Reference proteome</keyword>
<sequence length="363" mass="40952">MPETFQPDEVEKDSADEDNVMDLEDDAPEPEEPSNAYEGRAGASVHQAKNNMDEEIDENTHAQANEDMDSDVEEVDTQLDNTHLDPTMTVSVRSATEARAQWTHYESLTRPLSLSLTEQLRLILAPTLATKMRGDFRTGKRLNIKRIIPYIASSFKRDKIWMRRSIPSKRSYQIMLAVDDSKSMGESGSGSLAMETLVMISRSLAMLEAGPVIFENFGFEQSRTDITRLIRESITLFRTARQKASSSPADLWQISLIISDGVCSSSEHDNIRRLLREAEEERILMVFVVVDDVRTKKKGESVLDLKEAKFVKNEMTGRSEVKIERYLDTFPFRYYVVVGDVGELPGVLAGVLRQWFGEVVGSG</sequence>
<proteinExistence type="predicted"/>
<dbReference type="GO" id="GO:0000027">
    <property type="term" value="P:ribosomal large subunit assembly"/>
    <property type="evidence" value="ECO:0007669"/>
    <property type="project" value="TreeGrafter"/>
</dbReference>
<dbReference type="SUPFAM" id="SSF53300">
    <property type="entry name" value="vWA-like"/>
    <property type="match status" value="1"/>
</dbReference>
<dbReference type="EMBL" id="QKRW01000015">
    <property type="protein sequence ID" value="RAL64224.1"/>
    <property type="molecule type" value="Genomic_DNA"/>
</dbReference>
<evidence type="ECO:0000256" key="2">
    <source>
        <dbReference type="ARBA" id="ARBA00022840"/>
    </source>
</evidence>
<evidence type="ECO:0000313" key="4">
    <source>
        <dbReference type="EMBL" id="RAL64224.1"/>
    </source>
</evidence>
<evidence type="ECO:0008006" key="6">
    <source>
        <dbReference type="Google" id="ProtNLM"/>
    </source>
</evidence>
<dbReference type="Proteomes" id="UP000249056">
    <property type="component" value="Unassembled WGS sequence"/>
</dbReference>
<keyword evidence="2" id="KW-0067">ATP-binding</keyword>
<organism evidence="4 5">
    <name type="scientific">Monilinia fructigena</name>
    <dbReference type="NCBI Taxonomy" id="38457"/>
    <lineage>
        <taxon>Eukaryota</taxon>
        <taxon>Fungi</taxon>
        <taxon>Dikarya</taxon>
        <taxon>Ascomycota</taxon>
        <taxon>Pezizomycotina</taxon>
        <taxon>Leotiomycetes</taxon>
        <taxon>Helotiales</taxon>
        <taxon>Sclerotiniaceae</taxon>
        <taxon>Monilinia</taxon>
    </lineage>
</organism>
<dbReference type="GO" id="GO:0005524">
    <property type="term" value="F:ATP binding"/>
    <property type="evidence" value="ECO:0007669"/>
    <property type="project" value="UniProtKB-KW"/>
</dbReference>
<dbReference type="GO" id="GO:0005634">
    <property type="term" value="C:nucleus"/>
    <property type="evidence" value="ECO:0007669"/>
    <property type="project" value="TreeGrafter"/>
</dbReference>